<reference evidence="2 3" key="1">
    <citation type="submission" date="2020-08" db="EMBL/GenBank/DDBJ databases">
        <title>Genome public.</title>
        <authorList>
            <person name="Liu C."/>
            <person name="Sun Q."/>
        </authorList>
    </citation>
    <scope>NUCLEOTIDE SEQUENCE [LARGE SCALE GENOMIC DNA]</scope>
    <source>
        <strain evidence="2 3">NSJ-6</strain>
    </source>
</reference>
<dbReference type="CDD" id="cd05403">
    <property type="entry name" value="NT_KNTase_like"/>
    <property type="match status" value="1"/>
</dbReference>
<protein>
    <submittedName>
        <fullName evidence="2">Nucleotidyltransferase domain-containing protein</fullName>
    </submittedName>
</protein>
<accession>A0ABR7DD08</accession>
<dbReference type="InterPro" id="IPR043519">
    <property type="entry name" value="NT_sf"/>
</dbReference>
<sequence length="128" mass="15374">MMNNKEILKIIYDTLNIECIDACYIFGSFLTNRFDENSDIDIAILGNVKLEDILSYEQTLEERLGIKIDLVNVEDLPKYIQLQVVCKNKKVIFKENENTSRYLYEINKWYREEYPFWLKLQREQGFDV</sequence>
<dbReference type="SUPFAM" id="SSF81301">
    <property type="entry name" value="Nucleotidyltransferase"/>
    <property type="match status" value="1"/>
</dbReference>
<dbReference type="InterPro" id="IPR041633">
    <property type="entry name" value="Polbeta"/>
</dbReference>
<dbReference type="NCBIfam" id="NF047752">
    <property type="entry name" value="MntA_antitoxin"/>
    <property type="match status" value="1"/>
</dbReference>
<name>A0ABR7DD08_9CLOT</name>
<keyword evidence="3" id="KW-1185">Reference proteome</keyword>
<dbReference type="Pfam" id="PF18765">
    <property type="entry name" value="Polbeta"/>
    <property type="match status" value="1"/>
</dbReference>
<comment type="caution">
    <text evidence="2">The sequence shown here is derived from an EMBL/GenBank/DDBJ whole genome shotgun (WGS) entry which is preliminary data.</text>
</comment>
<dbReference type="RefSeq" id="WP_186859708.1">
    <property type="nucleotide sequence ID" value="NZ_JACOOO010000013.1"/>
</dbReference>
<organism evidence="2 3">
    <name type="scientific">Clostridium hominis</name>
    <dbReference type="NCBI Taxonomy" id="2763036"/>
    <lineage>
        <taxon>Bacteria</taxon>
        <taxon>Bacillati</taxon>
        <taxon>Bacillota</taxon>
        <taxon>Clostridia</taxon>
        <taxon>Eubacteriales</taxon>
        <taxon>Clostridiaceae</taxon>
        <taxon>Clostridium</taxon>
    </lineage>
</organism>
<dbReference type="InterPro" id="IPR052930">
    <property type="entry name" value="TA_antitoxin_MntA"/>
</dbReference>
<evidence type="ECO:0000313" key="2">
    <source>
        <dbReference type="EMBL" id="MBC5628743.1"/>
    </source>
</evidence>
<proteinExistence type="predicted"/>
<gene>
    <name evidence="2" type="ORF">H8S20_07560</name>
</gene>
<dbReference type="PANTHER" id="PTHR43852:SF2">
    <property type="entry name" value="PROTEIN ADENYLYLTRANSFERASE MNTA"/>
    <property type="match status" value="1"/>
</dbReference>
<dbReference type="PANTHER" id="PTHR43852">
    <property type="entry name" value="NUCLEOTIDYLTRANSFERASE"/>
    <property type="match status" value="1"/>
</dbReference>
<dbReference type="Proteomes" id="UP000596929">
    <property type="component" value="Unassembled WGS sequence"/>
</dbReference>
<evidence type="ECO:0000259" key="1">
    <source>
        <dbReference type="Pfam" id="PF18765"/>
    </source>
</evidence>
<dbReference type="Gene3D" id="3.30.460.10">
    <property type="entry name" value="Beta Polymerase, domain 2"/>
    <property type="match status" value="1"/>
</dbReference>
<feature type="domain" description="Polymerase beta nucleotidyltransferase" evidence="1">
    <location>
        <begin position="18"/>
        <end position="97"/>
    </location>
</feature>
<dbReference type="EMBL" id="JACOOO010000013">
    <property type="protein sequence ID" value="MBC5628743.1"/>
    <property type="molecule type" value="Genomic_DNA"/>
</dbReference>
<evidence type="ECO:0000313" key="3">
    <source>
        <dbReference type="Proteomes" id="UP000596929"/>
    </source>
</evidence>